<dbReference type="Proteomes" id="UP000048600">
    <property type="component" value="Unassembled WGS sequence"/>
</dbReference>
<evidence type="ECO:0000313" key="4">
    <source>
        <dbReference type="EMBL" id="COV97135.1"/>
    </source>
</evidence>
<proteinExistence type="predicted"/>
<evidence type="ECO:0000313" key="6">
    <source>
        <dbReference type="Proteomes" id="UP000048600"/>
    </source>
</evidence>
<evidence type="ECO:0000313" key="7">
    <source>
        <dbReference type="Proteomes" id="UP000049023"/>
    </source>
</evidence>
<dbReference type="Proteomes" id="UP000048289">
    <property type="component" value="Unassembled WGS sequence"/>
</dbReference>
<dbReference type="EMBL" id="CNFT01000444">
    <property type="protein sequence ID" value="CKR71190.1"/>
    <property type="molecule type" value="Genomic_DNA"/>
</dbReference>
<protein>
    <submittedName>
        <fullName evidence="4">Uncharacterized protein</fullName>
    </submittedName>
</protein>
<dbReference type="Proteomes" id="UP000050164">
    <property type="component" value="Unassembled WGS sequence"/>
</dbReference>
<dbReference type="EMBL" id="CNFU01000295">
    <property type="protein sequence ID" value="CKR57005.1"/>
    <property type="molecule type" value="Genomic_DNA"/>
</dbReference>
<dbReference type="AlphaFoldDB" id="A0A655IKJ5"/>
<evidence type="ECO:0000313" key="8">
    <source>
        <dbReference type="Proteomes" id="UP000050164"/>
    </source>
</evidence>
<dbReference type="Proteomes" id="UP000049023">
    <property type="component" value="Unassembled WGS sequence"/>
</dbReference>
<organism evidence="4 6">
    <name type="scientific">Mycobacterium tuberculosis</name>
    <dbReference type="NCBI Taxonomy" id="1773"/>
    <lineage>
        <taxon>Bacteria</taxon>
        <taxon>Bacillati</taxon>
        <taxon>Actinomycetota</taxon>
        <taxon>Actinomycetes</taxon>
        <taxon>Mycobacteriales</taxon>
        <taxon>Mycobacteriaceae</taxon>
        <taxon>Mycobacterium</taxon>
        <taxon>Mycobacterium tuberculosis complex</taxon>
    </lineage>
</organism>
<evidence type="ECO:0000313" key="3">
    <source>
        <dbReference type="EMBL" id="CKR71190.1"/>
    </source>
</evidence>
<accession>A0A655IKJ5</accession>
<sequence>MLTIGPPRSILAGWGVSVAVTVRPLCGRAASAASIAAVIPAAPDAVGFEAQAASAKPLAMPAPRKPRRLNRLLSKALPLVASSGIDRSSSGFGLALRTLPRHRAVRNG</sequence>
<reference evidence="5 6" key="1">
    <citation type="submission" date="2015-03" db="EMBL/GenBank/DDBJ databases">
        <authorList>
            <consortium name="Pathogen Informatics"/>
        </authorList>
    </citation>
    <scope>NUCLEOTIDE SEQUENCE [LARGE SCALE GENOMIC DNA]</scope>
    <source>
        <strain evidence="3 8">Bir 185</strain>
        <strain evidence="2 7">Bir 187</strain>
        <strain evidence="1 5">G09901357</strain>
        <strain evidence="4 6">P00601463</strain>
    </source>
</reference>
<evidence type="ECO:0000313" key="1">
    <source>
        <dbReference type="EMBL" id="CFE45281.1"/>
    </source>
</evidence>
<evidence type="ECO:0000313" key="5">
    <source>
        <dbReference type="Proteomes" id="UP000048289"/>
    </source>
</evidence>
<dbReference type="EMBL" id="CHKL01000084">
    <property type="protein sequence ID" value="COV97135.1"/>
    <property type="molecule type" value="Genomic_DNA"/>
</dbReference>
<gene>
    <name evidence="1" type="ORF">ERS007681_03801</name>
    <name evidence="4" type="ORF">ERS007741_01083</name>
    <name evidence="3" type="ORF">ERS027659_02049</name>
    <name evidence="2" type="ORF">ERS027661_01655</name>
</gene>
<name>A0A655IKJ5_MYCTX</name>
<evidence type="ECO:0000313" key="2">
    <source>
        <dbReference type="EMBL" id="CKR57005.1"/>
    </source>
</evidence>
<dbReference type="EMBL" id="CFOE01000738">
    <property type="protein sequence ID" value="CFE45281.1"/>
    <property type="molecule type" value="Genomic_DNA"/>
</dbReference>